<dbReference type="GO" id="GO:0012505">
    <property type="term" value="C:endomembrane system"/>
    <property type="evidence" value="ECO:0007669"/>
    <property type="project" value="UniProtKB-SubCell"/>
</dbReference>
<dbReference type="GO" id="GO:0006465">
    <property type="term" value="P:signal peptide processing"/>
    <property type="evidence" value="ECO:0007669"/>
    <property type="project" value="UniProtKB-UniRule"/>
</dbReference>
<evidence type="ECO:0000256" key="1">
    <source>
        <dbReference type="ARBA" id="ARBA00004308"/>
    </source>
</evidence>
<evidence type="ECO:0000256" key="8">
    <source>
        <dbReference type="SAM" id="Phobius"/>
    </source>
</evidence>
<dbReference type="CDD" id="cd06530">
    <property type="entry name" value="S26_SPase_I"/>
    <property type="match status" value="1"/>
</dbReference>
<gene>
    <name evidence="10" type="ORF">UR67_C0001G0292</name>
</gene>
<organism evidence="10 11">
    <name type="scientific">candidate division CPR3 bacterium GW2011_GWF2_35_18</name>
    <dbReference type="NCBI Taxonomy" id="1618350"/>
    <lineage>
        <taxon>Bacteria</taxon>
        <taxon>Bacteria division CPR3</taxon>
    </lineage>
</organism>
<dbReference type="Gene3D" id="2.10.109.10">
    <property type="entry name" value="Umud Fragment, subunit A"/>
    <property type="match status" value="1"/>
</dbReference>
<feature type="transmembrane region" description="Helical" evidence="8">
    <location>
        <begin position="126"/>
        <end position="144"/>
    </location>
</feature>
<keyword evidence="3 8" id="KW-0812">Transmembrane</keyword>
<dbReference type="PANTHER" id="PTHR10806">
    <property type="entry name" value="SIGNAL PEPTIDASE COMPLEX CATALYTIC SUBUNIT SEC11"/>
    <property type="match status" value="1"/>
</dbReference>
<dbReference type="InterPro" id="IPR015927">
    <property type="entry name" value="Peptidase_S24_S26A/B/C"/>
</dbReference>
<dbReference type="PRINTS" id="PR00728">
    <property type="entry name" value="SIGNALPTASE"/>
</dbReference>
<feature type="domain" description="Peptidase S24/S26A/S26B/S26C" evidence="9">
    <location>
        <begin position="39"/>
        <end position="84"/>
    </location>
</feature>
<feature type="region of interest" description="Disordered" evidence="7">
    <location>
        <begin position="203"/>
        <end position="235"/>
    </location>
</feature>
<sequence length="235" mass="26883">MKNKVKIIGNIFYWTLILVIVIFAVGTTFSIIEVPKFRYKLFEVQSGSMEPKIKVGSIVFVAPQKEYQQNDIITFLKSDSANIKDSGSTVTHRINEIKVEGEDTFYITKGDANEDPDTGFVSKERVLGKVIFILPLFGYIVSFTKTQAGFILLIIIPAVLLIYHEILNIRSETGKIIKKKKEEKQNNKSEVIKEQEKNIIKTEDKKTSTQKLNHNTKLKKQKVKTKEKKSVQEKI</sequence>
<dbReference type="InterPro" id="IPR019533">
    <property type="entry name" value="Peptidase_S26"/>
</dbReference>
<dbReference type="SUPFAM" id="SSF51306">
    <property type="entry name" value="LexA/Signal peptidase"/>
    <property type="match status" value="1"/>
</dbReference>
<keyword evidence="2" id="KW-0645">Protease</keyword>
<evidence type="ECO:0000313" key="10">
    <source>
        <dbReference type="EMBL" id="KKP70383.1"/>
    </source>
</evidence>
<evidence type="ECO:0000256" key="7">
    <source>
        <dbReference type="SAM" id="MobiDB-lite"/>
    </source>
</evidence>
<evidence type="ECO:0000256" key="4">
    <source>
        <dbReference type="ARBA" id="ARBA00022989"/>
    </source>
</evidence>
<evidence type="ECO:0000256" key="3">
    <source>
        <dbReference type="ARBA" id="ARBA00022692"/>
    </source>
</evidence>
<accession>A0A0G0BLS5</accession>
<dbReference type="InterPro" id="IPR001733">
    <property type="entry name" value="Peptidase_S26B"/>
</dbReference>
<evidence type="ECO:0000256" key="6">
    <source>
        <dbReference type="NCBIfam" id="TIGR02228"/>
    </source>
</evidence>
<dbReference type="Pfam" id="PF00717">
    <property type="entry name" value="Peptidase_S24"/>
    <property type="match status" value="1"/>
</dbReference>
<dbReference type="GO" id="GO:0009003">
    <property type="term" value="F:signal peptidase activity"/>
    <property type="evidence" value="ECO:0007669"/>
    <property type="project" value="UniProtKB-EC"/>
</dbReference>
<dbReference type="GO" id="GO:0004252">
    <property type="term" value="F:serine-type endopeptidase activity"/>
    <property type="evidence" value="ECO:0007669"/>
    <property type="project" value="UniProtKB-UniRule"/>
</dbReference>
<dbReference type="GO" id="GO:0016020">
    <property type="term" value="C:membrane"/>
    <property type="evidence" value="ECO:0007669"/>
    <property type="project" value="UniProtKB-UniRule"/>
</dbReference>
<keyword evidence="5 8" id="KW-0472">Membrane</keyword>
<name>A0A0G0BLS5_UNCC3</name>
<comment type="subcellular location">
    <subcellularLocation>
        <location evidence="1">Endomembrane system</location>
    </subcellularLocation>
</comment>
<evidence type="ECO:0000313" key="11">
    <source>
        <dbReference type="Proteomes" id="UP000034581"/>
    </source>
</evidence>
<keyword evidence="2" id="KW-0378">Hydrolase</keyword>
<dbReference type="AlphaFoldDB" id="A0A0G0BLS5"/>
<evidence type="ECO:0000259" key="9">
    <source>
        <dbReference type="Pfam" id="PF00717"/>
    </source>
</evidence>
<dbReference type="PANTHER" id="PTHR10806:SF6">
    <property type="entry name" value="SIGNAL PEPTIDASE COMPLEX CATALYTIC SUBUNIT SEC11"/>
    <property type="match status" value="1"/>
</dbReference>
<reference evidence="10 11" key="1">
    <citation type="journal article" date="2015" name="Nature">
        <title>rRNA introns, odd ribosomes, and small enigmatic genomes across a large radiation of phyla.</title>
        <authorList>
            <person name="Brown C.T."/>
            <person name="Hug L.A."/>
            <person name="Thomas B.C."/>
            <person name="Sharon I."/>
            <person name="Castelle C.J."/>
            <person name="Singh A."/>
            <person name="Wilkins M.J."/>
            <person name="Williams K.H."/>
            <person name="Banfield J.F."/>
        </authorList>
    </citation>
    <scope>NUCLEOTIDE SEQUENCE [LARGE SCALE GENOMIC DNA]</scope>
</reference>
<dbReference type="EMBL" id="LBQB01000001">
    <property type="protein sequence ID" value="KKP70383.1"/>
    <property type="molecule type" value="Genomic_DNA"/>
</dbReference>
<feature type="transmembrane region" description="Helical" evidence="8">
    <location>
        <begin position="150"/>
        <end position="169"/>
    </location>
</feature>
<feature type="transmembrane region" description="Helical" evidence="8">
    <location>
        <begin position="12"/>
        <end position="32"/>
    </location>
</feature>
<dbReference type="Proteomes" id="UP000034581">
    <property type="component" value="Unassembled WGS sequence"/>
</dbReference>
<dbReference type="EC" id="3.4.21.89" evidence="6"/>
<protein>
    <recommendedName>
        <fullName evidence="6">Signal peptidase I</fullName>
        <ecNumber evidence="6">3.4.21.89</ecNumber>
    </recommendedName>
</protein>
<feature type="compositionally biased region" description="Basic residues" evidence="7">
    <location>
        <begin position="214"/>
        <end position="227"/>
    </location>
</feature>
<dbReference type="InterPro" id="IPR036286">
    <property type="entry name" value="LexA/Signal_pep-like_sf"/>
</dbReference>
<dbReference type="STRING" id="1618350.UR67_C0001G0292"/>
<keyword evidence="4 8" id="KW-1133">Transmembrane helix</keyword>
<comment type="caution">
    <text evidence="10">The sequence shown here is derived from an EMBL/GenBank/DDBJ whole genome shotgun (WGS) entry which is preliminary data.</text>
</comment>
<dbReference type="NCBIfam" id="TIGR02228">
    <property type="entry name" value="sigpep_I_arch"/>
    <property type="match status" value="1"/>
</dbReference>
<proteinExistence type="predicted"/>
<evidence type="ECO:0000256" key="5">
    <source>
        <dbReference type="ARBA" id="ARBA00023136"/>
    </source>
</evidence>
<evidence type="ECO:0000256" key="2">
    <source>
        <dbReference type="ARBA" id="ARBA00022670"/>
    </source>
</evidence>